<dbReference type="GO" id="GO:0044209">
    <property type="term" value="P:AMP salvage"/>
    <property type="evidence" value="ECO:0007669"/>
    <property type="project" value="UniProtKB-UniRule"/>
</dbReference>
<evidence type="ECO:0000313" key="9">
    <source>
        <dbReference type="Proteomes" id="UP000251889"/>
    </source>
</evidence>
<comment type="pathway">
    <text evidence="5">Purine metabolism; AMP biosynthesis via salvage pathway; AMP from ADP: step 1/1.</text>
</comment>
<proteinExistence type="inferred from homology"/>
<reference evidence="8 9" key="1">
    <citation type="submission" date="2018-06" db="EMBL/GenBank/DDBJ databases">
        <title>Chryseolinea flavus sp. nov., a member of the phylum Bacteroidetes isolated from soil.</title>
        <authorList>
            <person name="Li Y."/>
            <person name="Wang J."/>
        </authorList>
    </citation>
    <scope>NUCLEOTIDE SEQUENCE [LARGE SCALE GENOMIC DNA]</scope>
    <source>
        <strain evidence="8 9">SDU1-6</strain>
    </source>
</reference>
<dbReference type="PROSITE" id="PS00113">
    <property type="entry name" value="ADENYLATE_KINASE"/>
    <property type="match status" value="1"/>
</dbReference>
<accession>A0A364YBI4</accession>
<dbReference type="GO" id="GO:0005524">
    <property type="term" value="F:ATP binding"/>
    <property type="evidence" value="ECO:0007669"/>
    <property type="project" value="UniProtKB-UniRule"/>
</dbReference>
<dbReference type="PANTHER" id="PTHR23359">
    <property type="entry name" value="NUCLEOTIDE KINASE"/>
    <property type="match status" value="1"/>
</dbReference>
<feature type="binding site" evidence="5">
    <location>
        <position position="146"/>
    </location>
    <ligand>
        <name>AMP</name>
        <dbReference type="ChEBI" id="CHEBI:456215"/>
    </ligand>
</feature>
<feature type="binding site" evidence="5">
    <location>
        <position position="128"/>
    </location>
    <ligand>
        <name>ATP</name>
        <dbReference type="ChEBI" id="CHEBI:30616"/>
    </ligand>
</feature>
<evidence type="ECO:0000256" key="1">
    <source>
        <dbReference type="ARBA" id="ARBA00022679"/>
    </source>
</evidence>
<evidence type="ECO:0000256" key="5">
    <source>
        <dbReference type="HAMAP-Rule" id="MF_00235"/>
    </source>
</evidence>
<dbReference type="PRINTS" id="PR00094">
    <property type="entry name" value="ADENYLTKNASE"/>
</dbReference>
<evidence type="ECO:0000256" key="2">
    <source>
        <dbReference type="ARBA" id="ARBA00022727"/>
    </source>
</evidence>
<comment type="function">
    <text evidence="5">Catalyzes the reversible transfer of the terminal phosphate group between ATP and AMP. Plays an important role in cellular energy homeostasis and in adenine nucleotide metabolism.</text>
</comment>
<dbReference type="OrthoDB" id="9805030at2"/>
<feature type="binding site" evidence="5">
    <location>
        <begin position="58"/>
        <end position="60"/>
    </location>
    <ligand>
        <name>AMP</name>
        <dbReference type="ChEBI" id="CHEBI:456215"/>
    </ligand>
</feature>
<comment type="subcellular location">
    <subcellularLocation>
        <location evidence="5 7">Cytoplasm</location>
    </subcellularLocation>
</comment>
<dbReference type="UniPathway" id="UPA00588">
    <property type="reaction ID" value="UER00649"/>
</dbReference>
<dbReference type="SUPFAM" id="SSF52540">
    <property type="entry name" value="P-loop containing nucleoside triphosphate hydrolases"/>
    <property type="match status" value="1"/>
</dbReference>
<dbReference type="NCBIfam" id="NF011105">
    <property type="entry name" value="PRK14532.1"/>
    <property type="match status" value="1"/>
</dbReference>
<feature type="binding site" evidence="5">
    <location>
        <position position="32"/>
    </location>
    <ligand>
        <name>AMP</name>
        <dbReference type="ChEBI" id="CHEBI:456215"/>
    </ligand>
</feature>
<dbReference type="AlphaFoldDB" id="A0A364YBI4"/>
<keyword evidence="9" id="KW-1185">Reference proteome</keyword>
<dbReference type="HAMAP" id="MF_00235">
    <property type="entry name" value="Adenylate_kinase_Adk"/>
    <property type="match status" value="1"/>
</dbReference>
<dbReference type="NCBIfam" id="NF001381">
    <property type="entry name" value="PRK00279.1-3"/>
    <property type="match status" value="1"/>
</dbReference>
<keyword evidence="3 5" id="KW-0547">Nucleotide-binding</keyword>
<comment type="catalytic activity">
    <reaction evidence="5 7">
        <text>AMP + ATP = 2 ADP</text>
        <dbReference type="Rhea" id="RHEA:12973"/>
        <dbReference type="ChEBI" id="CHEBI:30616"/>
        <dbReference type="ChEBI" id="CHEBI:456215"/>
        <dbReference type="ChEBI" id="CHEBI:456216"/>
        <dbReference type="EC" id="2.7.4.3"/>
    </reaction>
</comment>
<feature type="binding site" evidence="5">
    <location>
        <position position="174"/>
    </location>
    <ligand>
        <name>ATP</name>
        <dbReference type="ChEBI" id="CHEBI:30616"/>
    </ligand>
</feature>
<keyword evidence="5 7" id="KW-0067">ATP-binding</keyword>
<evidence type="ECO:0000256" key="3">
    <source>
        <dbReference type="ARBA" id="ARBA00022741"/>
    </source>
</evidence>
<dbReference type="RefSeq" id="WP_112745647.1">
    <property type="nucleotide sequence ID" value="NZ_QMFY01000001.1"/>
</dbReference>
<dbReference type="CDD" id="cd01428">
    <property type="entry name" value="ADK"/>
    <property type="match status" value="1"/>
</dbReference>
<keyword evidence="5" id="KW-0963">Cytoplasm</keyword>
<dbReference type="EMBL" id="QMFY01000001">
    <property type="protein sequence ID" value="RAW03432.1"/>
    <property type="molecule type" value="Genomic_DNA"/>
</dbReference>
<gene>
    <name evidence="5" type="primary">adk</name>
    <name evidence="8" type="ORF">DQQ10_04925</name>
</gene>
<dbReference type="GO" id="GO:0004017">
    <property type="term" value="F:AMP kinase activity"/>
    <property type="evidence" value="ECO:0007669"/>
    <property type="project" value="UniProtKB-UniRule"/>
</dbReference>
<feature type="binding site" evidence="5">
    <location>
        <position position="37"/>
    </location>
    <ligand>
        <name>AMP</name>
        <dbReference type="ChEBI" id="CHEBI:456215"/>
    </ligand>
</feature>
<evidence type="ECO:0000313" key="8">
    <source>
        <dbReference type="EMBL" id="RAW03432.1"/>
    </source>
</evidence>
<feature type="binding site" evidence="5">
    <location>
        <begin position="86"/>
        <end position="89"/>
    </location>
    <ligand>
        <name>AMP</name>
        <dbReference type="ChEBI" id="CHEBI:456215"/>
    </ligand>
</feature>
<keyword evidence="4 5" id="KW-0418">Kinase</keyword>
<organism evidence="8 9">
    <name type="scientific">Pseudochryseolinea flava</name>
    <dbReference type="NCBI Taxonomy" id="2059302"/>
    <lineage>
        <taxon>Bacteria</taxon>
        <taxon>Pseudomonadati</taxon>
        <taxon>Bacteroidota</taxon>
        <taxon>Cytophagia</taxon>
        <taxon>Cytophagales</taxon>
        <taxon>Fulvivirgaceae</taxon>
        <taxon>Pseudochryseolinea</taxon>
    </lineage>
</organism>
<dbReference type="Pfam" id="PF00406">
    <property type="entry name" value="ADK"/>
    <property type="match status" value="1"/>
</dbReference>
<feature type="binding site" evidence="5">
    <location>
        <position position="134"/>
    </location>
    <ligand>
        <name>AMP</name>
        <dbReference type="ChEBI" id="CHEBI:456215"/>
    </ligand>
</feature>
<evidence type="ECO:0000256" key="6">
    <source>
        <dbReference type="RuleBase" id="RU003330"/>
    </source>
</evidence>
<feature type="binding site" evidence="5">
    <location>
        <position position="93"/>
    </location>
    <ligand>
        <name>AMP</name>
        <dbReference type="ChEBI" id="CHEBI:456215"/>
    </ligand>
</feature>
<feature type="region of interest" description="NMP" evidence="5">
    <location>
        <begin position="31"/>
        <end position="60"/>
    </location>
</feature>
<keyword evidence="1 5" id="KW-0808">Transferase</keyword>
<keyword evidence="2 5" id="KW-0545">Nucleotide biosynthesis</keyword>
<comment type="subunit">
    <text evidence="5 7">Monomer.</text>
</comment>
<comment type="domain">
    <text evidence="5">Consists of three domains, a large central CORE domain and two small peripheral domains, NMPbind and LID, which undergo movements during catalysis. The LID domain closes over the site of phosphoryl transfer upon ATP binding. Assembling and dissambling the active center during each catalytic cycle provides an effective means to prevent ATP hydrolysis.</text>
</comment>
<protein>
    <recommendedName>
        <fullName evidence="5 7">Adenylate kinase</fullName>
        <shortName evidence="5">AK</shortName>
        <ecNumber evidence="5 7">2.7.4.3</ecNumber>
    </recommendedName>
    <alternativeName>
        <fullName evidence="5">ATP-AMP transphosphorylase</fullName>
    </alternativeName>
    <alternativeName>
        <fullName evidence="5">ATP:AMP phosphotransferase</fullName>
    </alternativeName>
    <alternativeName>
        <fullName evidence="5">Adenylate monophosphate kinase</fullName>
    </alternativeName>
</protein>
<dbReference type="InterPro" id="IPR027417">
    <property type="entry name" value="P-loop_NTPase"/>
</dbReference>
<name>A0A364YBI4_9BACT</name>
<comment type="caution">
    <text evidence="5">Lacks conserved residue(s) required for the propagation of feature annotation.</text>
</comment>
<comment type="caution">
    <text evidence="8">The sequence shown here is derived from an EMBL/GenBank/DDBJ whole genome shotgun (WGS) entry which is preliminary data.</text>
</comment>
<sequence>MVNIILFGPPGAGKGTQSAKLIEKYSLTHISTGDLFRKHLKEGTPLGKLAQDYMSKGNLVPDQVVIDMVDDKIKSSGDVKGIIFDGFPRTTPQAEALDKLLNSKNTPIKILVELVVPEDELRVRLAKRAAKENRPDDAKPEVIENRISVYKAETAVVADYYKTHNKYASVIGVGSEQDIFDNICREIDKSLLTK</sequence>
<comment type="similarity">
    <text evidence="5 6">Belongs to the adenylate kinase family.</text>
</comment>
<dbReference type="GO" id="GO:0005737">
    <property type="term" value="C:cytoplasm"/>
    <property type="evidence" value="ECO:0007669"/>
    <property type="project" value="UniProtKB-SubCell"/>
</dbReference>
<evidence type="ECO:0000256" key="7">
    <source>
        <dbReference type="RuleBase" id="RU003331"/>
    </source>
</evidence>
<evidence type="ECO:0000256" key="4">
    <source>
        <dbReference type="ARBA" id="ARBA00022777"/>
    </source>
</evidence>
<dbReference type="Gene3D" id="3.40.50.300">
    <property type="entry name" value="P-loop containing nucleotide triphosphate hydrolases"/>
    <property type="match status" value="1"/>
</dbReference>
<feature type="binding site" evidence="5">
    <location>
        <begin position="11"/>
        <end position="16"/>
    </location>
    <ligand>
        <name>ATP</name>
        <dbReference type="ChEBI" id="CHEBI:30616"/>
    </ligand>
</feature>
<dbReference type="EC" id="2.7.4.3" evidence="5 7"/>
<dbReference type="NCBIfam" id="NF011100">
    <property type="entry name" value="PRK14527.1"/>
    <property type="match status" value="1"/>
</dbReference>
<dbReference type="Proteomes" id="UP000251889">
    <property type="component" value="Unassembled WGS sequence"/>
</dbReference>
<dbReference type="InterPro" id="IPR000850">
    <property type="entry name" value="Adenylat/UMP-CMP_kin"/>
</dbReference>
<dbReference type="InterPro" id="IPR033690">
    <property type="entry name" value="Adenylat_kinase_CS"/>
</dbReference>